<dbReference type="Gene3D" id="3.40.50.2000">
    <property type="entry name" value="Glycogen Phosphorylase B"/>
    <property type="match status" value="2"/>
</dbReference>
<protein>
    <submittedName>
        <fullName evidence="2">Glycosyltransferase</fullName>
    </submittedName>
</protein>
<reference evidence="2" key="1">
    <citation type="submission" date="2019-12" db="EMBL/GenBank/DDBJ databases">
        <title>High-Quality draft genome sequences of three cyanobacteria isolated from the limestone walls of the Old Cathedral of Coimbra.</title>
        <authorList>
            <person name="Tiago I."/>
            <person name="Soares F."/>
            <person name="Portugal A."/>
        </authorList>
    </citation>
    <scope>NUCLEOTIDE SEQUENCE</scope>
    <source>
        <strain evidence="2">A</strain>
    </source>
</reference>
<dbReference type="SUPFAM" id="SSF53756">
    <property type="entry name" value="UDP-Glycosyltransferase/glycogen phosphorylase"/>
    <property type="match status" value="1"/>
</dbReference>
<dbReference type="CDD" id="cd03801">
    <property type="entry name" value="GT4_PimA-like"/>
    <property type="match status" value="1"/>
</dbReference>
<gene>
    <name evidence="2" type="ORF">GS601_00190</name>
</gene>
<dbReference type="GO" id="GO:0016757">
    <property type="term" value="F:glycosyltransferase activity"/>
    <property type="evidence" value="ECO:0007669"/>
    <property type="project" value="InterPro"/>
</dbReference>
<evidence type="ECO:0000259" key="1">
    <source>
        <dbReference type="Pfam" id="PF00534"/>
    </source>
</evidence>
<dbReference type="Proteomes" id="UP000646053">
    <property type="component" value="Unassembled WGS sequence"/>
</dbReference>
<name>A0A8J7Z043_9CYAN</name>
<evidence type="ECO:0000313" key="2">
    <source>
        <dbReference type="EMBL" id="NDJ15721.1"/>
    </source>
</evidence>
<dbReference type="AlphaFoldDB" id="A0A8J7Z043"/>
<feature type="domain" description="Glycosyl transferase family 1" evidence="1">
    <location>
        <begin position="186"/>
        <end position="337"/>
    </location>
</feature>
<proteinExistence type="predicted"/>
<keyword evidence="3" id="KW-1185">Reference proteome</keyword>
<dbReference type="PANTHER" id="PTHR12526">
    <property type="entry name" value="GLYCOSYLTRANSFERASE"/>
    <property type="match status" value="1"/>
</dbReference>
<evidence type="ECO:0000313" key="3">
    <source>
        <dbReference type="Proteomes" id="UP000646053"/>
    </source>
</evidence>
<dbReference type="EMBL" id="WVIE01000001">
    <property type="protein sequence ID" value="NDJ15721.1"/>
    <property type="molecule type" value="Genomic_DNA"/>
</dbReference>
<dbReference type="InterPro" id="IPR001296">
    <property type="entry name" value="Glyco_trans_1"/>
</dbReference>
<organism evidence="2 3">
    <name type="scientific">Myxacorys almedinensis A</name>
    <dbReference type="NCBI Taxonomy" id="2690445"/>
    <lineage>
        <taxon>Bacteria</taxon>
        <taxon>Bacillati</taxon>
        <taxon>Cyanobacteriota</taxon>
        <taxon>Cyanophyceae</taxon>
        <taxon>Leptolyngbyales</taxon>
        <taxon>Leptolyngbyaceae</taxon>
        <taxon>Myxacorys</taxon>
        <taxon>Myxacorys almedinensis</taxon>
    </lineage>
</organism>
<sequence>MKLLIQHTHHDGEIAGALTYIREIEPALNLRGVETRVISTRTTSVRQWIGAIATADLIHMNSNHSGFALLCKLFGKKIIIKYHYLFYLSIHYHYEKMSFLKRLKAEFMQMLPKAKYPLKWKLYTVVKWTRFGVRFLTALLADRHTACSQFLAESHSFPWKVSTVFNPISVAPDQPVKTLDSLICPYTFTYVGRVSRDKGIDLLIKAAKLLQNWGYEFRVLIIGDGRSRDELKLLADNLLVCDRIDFLGSRDRQEILNLVESSLALVVPSRWQEPAGYVTLEASSVQTCSIVANVGGLPEMASPCNLMFEREDIQGLAEAMKTCLDNPKEAIERGKKANQYITEQFSPHKIAQEFLDICNELKPSIIR</sequence>
<dbReference type="RefSeq" id="WP_162421135.1">
    <property type="nucleotide sequence ID" value="NZ_WVIE01000001.1"/>
</dbReference>
<dbReference type="Pfam" id="PF00534">
    <property type="entry name" value="Glycos_transf_1"/>
    <property type="match status" value="1"/>
</dbReference>
<accession>A0A8J7Z043</accession>
<comment type="caution">
    <text evidence="2">The sequence shown here is derived from an EMBL/GenBank/DDBJ whole genome shotgun (WGS) entry which is preliminary data.</text>
</comment>